<dbReference type="WBParaSite" id="PEQ_0000471201-mRNA-1">
    <property type="protein sequence ID" value="PEQ_0000471201-mRNA-1"/>
    <property type="gene ID" value="PEQ_0000471201"/>
</dbReference>
<accession>A0A914RIU2</accession>
<evidence type="ECO:0000313" key="2">
    <source>
        <dbReference type="WBParaSite" id="PEQ_0000471201-mRNA-1"/>
    </source>
</evidence>
<protein>
    <submittedName>
        <fullName evidence="2">Uncharacterized protein</fullName>
    </submittedName>
</protein>
<reference evidence="2" key="1">
    <citation type="submission" date="2022-11" db="UniProtKB">
        <authorList>
            <consortium name="WormBaseParasite"/>
        </authorList>
    </citation>
    <scope>IDENTIFICATION</scope>
</reference>
<proteinExistence type="predicted"/>
<sequence length="163" mass="18418">MKAMLSLQYYLCNERINDVLCLPVVEGSWVGRVINFNYLQSAPSSCKNEYYCKRICKRRSVDFSLNTLGSDLTRRLCASVDTLGRCNRFGTKISIVTIVYEQKPIQLNFKQRVLYGTKDGRIGLVDLPPTDGTLVWEIPTQSTSGKLSLSTVFSNFEHSTCGR</sequence>
<dbReference type="Proteomes" id="UP000887564">
    <property type="component" value="Unplaced"/>
</dbReference>
<keyword evidence="1" id="KW-1185">Reference proteome</keyword>
<evidence type="ECO:0000313" key="1">
    <source>
        <dbReference type="Proteomes" id="UP000887564"/>
    </source>
</evidence>
<name>A0A914RIU2_PAREQ</name>
<dbReference type="AlphaFoldDB" id="A0A914RIU2"/>
<organism evidence="1 2">
    <name type="scientific">Parascaris equorum</name>
    <name type="common">Equine roundworm</name>
    <dbReference type="NCBI Taxonomy" id="6256"/>
    <lineage>
        <taxon>Eukaryota</taxon>
        <taxon>Metazoa</taxon>
        <taxon>Ecdysozoa</taxon>
        <taxon>Nematoda</taxon>
        <taxon>Chromadorea</taxon>
        <taxon>Rhabditida</taxon>
        <taxon>Spirurina</taxon>
        <taxon>Ascaridomorpha</taxon>
        <taxon>Ascaridoidea</taxon>
        <taxon>Ascarididae</taxon>
        <taxon>Parascaris</taxon>
    </lineage>
</organism>